<protein>
    <submittedName>
        <fullName evidence="1">Uncharacterized protein</fullName>
    </submittedName>
</protein>
<dbReference type="Proteomes" id="UP001055811">
    <property type="component" value="Linkage Group LG05"/>
</dbReference>
<name>A0ACB9D2D5_CICIN</name>
<comment type="caution">
    <text evidence="1">The sequence shown here is derived from an EMBL/GenBank/DDBJ whole genome shotgun (WGS) entry which is preliminary data.</text>
</comment>
<organism evidence="1 2">
    <name type="scientific">Cichorium intybus</name>
    <name type="common">Chicory</name>
    <dbReference type="NCBI Taxonomy" id="13427"/>
    <lineage>
        <taxon>Eukaryota</taxon>
        <taxon>Viridiplantae</taxon>
        <taxon>Streptophyta</taxon>
        <taxon>Embryophyta</taxon>
        <taxon>Tracheophyta</taxon>
        <taxon>Spermatophyta</taxon>
        <taxon>Magnoliopsida</taxon>
        <taxon>eudicotyledons</taxon>
        <taxon>Gunneridae</taxon>
        <taxon>Pentapetalae</taxon>
        <taxon>asterids</taxon>
        <taxon>campanulids</taxon>
        <taxon>Asterales</taxon>
        <taxon>Asteraceae</taxon>
        <taxon>Cichorioideae</taxon>
        <taxon>Cichorieae</taxon>
        <taxon>Cichoriinae</taxon>
        <taxon>Cichorium</taxon>
    </lineage>
</organism>
<dbReference type="EMBL" id="CM042013">
    <property type="protein sequence ID" value="KAI3740732.1"/>
    <property type="molecule type" value="Genomic_DNA"/>
</dbReference>
<reference evidence="1 2" key="2">
    <citation type="journal article" date="2022" name="Mol. Ecol. Resour.">
        <title>The genomes of chicory, endive, great burdock and yacon provide insights into Asteraceae paleo-polyploidization history and plant inulin production.</title>
        <authorList>
            <person name="Fan W."/>
            <person name="Wang S."/>
            <person name="Wang H."/>
            <person name="Wang A."/>
            <person name="Jiang F."/>
            <person name="Liu H."/>
            <person name="Zhao H."/>
            <person name="Xu D."/>
            <person name="Zhang Y."/>
        </authorList>
    </citation>
    <scope>NUCLEOTIDE SEQUENCE [LARGE SCALE GENOMIC DNA]</scope>
    <source>
        <strain evidence="2">cv. Punajuju</strain>
        <tissue evidence="1">Leaves</tissue>
    </source>
</reference>
<accession>A0ACB9D2D5</accession>
<sequence length="106" mass="11862">MKPRRDVFEIRNHRFSPLLGVQASSSLVCGLPLFFARSPRRCPAVIIRLLSLVSCCYRVSDRDADASKIQEVLQSSNPVKDKLKSVTVYSIACAYASPQAFNTRDK</sequence>
<evidence type="ECO:0000313" key="1">
    <source>
        <dbReference type="EMBL" id="KAI3740732.1"/>
    </source>
</evidence>
<keyword evidence="2" id="KW-1185">Reference proteome</keyword>
<evidence type="ECO:0000313" key="2">
    <source>
        <dbReference type="Proteomes" id="UP001055811"/>
    </source>
</evidence>
<proteinExistence type="predicted"/>
<reference evidence="2" key="1">
    <citation type="journal article" date="2022" name="Mol. Ecol. Resour.">
        <title>The genomes of chicory, endive, great burdock and yacon provide insights into Asteraceae palaeo-polyploidization history and plant inulin production.</title>
        <authorList>
            <person name="Fan W."/>
            <person name="Wang S."/>
            <person name="Wang H."/>
            <person name="Wang A."/>
            <person name="Jiang F."/>
            <person name="Liu H."/>
            <person name="Zhao H."/>
            <person name="Xu D."/>
            <person name="Zhang Y."/>
        </authorList>
    </citation>
    <scope>NUCLEOTIDE SEQUENCE [LARGE SCALE GENOMIC DNA]</scope>
    <source>
        <strain evidence="2">cv. Punajuju</strain>
    </source>
</reference>
<gene>
    <name evidence="1" type="ORF">L2E82_31204</name>
</gene>